<reference evidence="2 3" key="1">
    <citation type="submission" date="2014-02" db="EMBL/GenBank/DDBJ databases">
        <authorList>
            <person name="Sears C."/>
            <person name="Carroll K."/>
            <person name="Sack B.R."/>
            <person name="Qadri F."/>
            <person name="Myers L.L."/>
            <person name="Chung G.-T."/>
            <person name="Escheverria P."/>
            <person name="Fraser C.M."/>
            <person name="Sadzewicz L."/>
            <person name="Shefchek K.A."/>
            <person name="Tallon L."/>
            <person name="Das S.P."/>
            <person name="Daugherty S."/>
            <person name="Mongodin E.F."/>
        </authorList>
    </citation>
    <scope>NUCLEOTIDE SEQUENCE [LARGE SCALE GENOMIC DNA]</scope>
    <source>
        <strain evidence="3">3998T(B)3</strain>
    </source>
</reference>
<dbReference type="Proteomes" id="UP000020773">
    <property type="component" value="Unassembled WGS sequence"/>
</dbReference>
<keyword evidence="1" id="KW-0812">Transmembrane</keyword>
<accession>A0A015TZY6</accession>
<evidence type="ECO:0000256" key="1">
    <source>
        <dbReference type="SAM" id="Phobius"/>
    </source>
</evidence>
<dbReference type="AlphaFoldDB" id="A0A015TZY6"/>
<proteinExistence type="predicted"/>
<comment type="caution">
    <text evidence="2">The sequence shown here is derived from an EMBL/GenBank/DDBJ whole genome shotgun (WGS) entry which is preliminary data.</text>
</comment>
<feature type="transmembrane region" description="Helical" evidence="1">
    <location>
        <begin position="13"/>
        <end position="31"/>
    </location>
</feature>
<organism evidence="2 3">
    <name type="scientific">Bacteroides fragilis str. 3998T(B)3</name>
    <dbReference type="NCBI Taxonomy" id="1339316"/>
    <lineage>
        <taxon>Bacteria</taxon>
        <taxon>Pseudomonadati</taxon>
        <taxon>Bacteroidota</taxon>
        <taxon>Bacteroidia</taxon>
        <taxon>Bacteroidales</taxon>
        <taxon>Bacteroidaceae</taxon>
        <taxon>Bacteroides</taxon>
    </lineage>
</organism>
<dbReference type="EMBL" id="JGDB01000215">
    <property type="protein sequence ID" value="EXY89964.1"/>
    <property type="molecule type" value="Genomic_DNA"/>
</dbReference>
<evidence type="ECO:0000313" key="3">
    <source>
        <dbReference type="Proteomes" id="UP000020773"/>
    </source>
</evidence>
<keyword evidence="1" id="KW-0472">Membrane</keyword>
<keyword evidence="1" id="KW-1133">Transmembrane helix</keyword>
<sequence length="45" mass="5078">MAKPVHSSTTDEITAIFTIVRSFMAFVVYRLSAKIIISPNKTKYT</sequence>
<gene>
    <name evidence="2" type="ORF">M125_3373</name>
</gene>
<name>A0A015TZY6_BACFG</name>
<protein>
    <submittedName>
        <fullName evidence="2">Uncharacterized protein</fullName>
    </submittedName>
</protein>
<evidence type="ECO:0000313" key="2">
    <source>
        <dbReference type="EMBL" id="EXY89964.1"/>
    </source>
</evidence>